<gene>
    <name evidence="8" type="ORF">MMINT_09090</name>
</gene>
<evidence type="ECO:0000256" key="6">
    <source>
        <dbReference type="ARBA" id="ARBA00023136"/>
    </source>
</evidence>
<keyword evidence="4 7" id="KW-0812">Transmembrane</keyword>
<organism evidence="8 9">
    <name type="scientific">Methanomassiliicoccus intestinalis (strain Issoire-Mx1)</name>
    <dbReference type="NCBI Taxonomy" id="1295009"/>
    <lineage>
        <taxon>Archaea</taxon>
        <taxon>Methanobacteriati</taxon>
        <taxon>Thermoplasmatota</taxon>
        <taxon>Thermoplasmata</taxon>
        <taxon>Methanomassiliicoccales</taxon>
        <taxon>Methanomassiliicoccaceae</taxon>
        <taxon>Methanomassiliicoccus</taxon>
    </lineage>
</organism>
<keyword evidence="2" id="KW-0813">Transport</keyword>
<dbReference type="InterPro" id="IPR045324">
    <property type="entry name" value="Small_multidrug_res"/>
</dbReference>
<dbReference type="FunFam" id="1.10.3730.20:FF:000001">
    <property type="entry name" value="Quaternary ammonium compound resistance transporter SugE"/>
    <property type="match status" value="1"/>
</dbReference>
<dbReference type="Pfam" id="PF00893">
    <property type="entry name" value="Multi_Drug_Res"/>
    <property type="match status" value="1"/>
</dbReference>
<name>U5Q590_METII</name>
<evidence type="ECO:0000256" key="1">
    <source>
        <dbReference type="ARBA" id="ARBA00004651"/>
    </source>
</evidence>
<evidence type="ECO:0000313" key="8">
    <source>
        <dbReference type="EMBL" id="AGY50179.1"/>
    </source>
</evidence>
<sequence length="115" mass="12681">MLIFGRVAILIWILLIIAGLLEPCWVIALEKSNKLKNLKWTLVTAVTMFGSLFFLSLVMKEIPVGMAYAIWTGIGAIGTLVGGMILYKEPVTYLRIMFILFIVIGIVGIHLTAGL</sequence>
<dbReference type="InterPro" id="IPR000390">
    <property type="entry name" value="Small_drug/metabolite_transptr"/>
</dbReference>
<dbReference type="KEGG" id="mer:MMINT_09090"/>
<evidence type="ECO:0000256" key="2">
    <source>
        <dbReference type="ARBA" id="ARBA00022448"/>
    </source>
</evidence>
<dbReference type="GO" id="GO:0005886">
    <property type="term" value="C:plasma membrane"/>
    <property type="evidence" value="ECO:0007669"/>
    <property type="project" value="UniProtKB-SubCell"/>
</dbReference>
<evidence type="ECO:0000256" key="7">
    <source>
        <dbReference type="SAM" id="Phobius"/>
    </source>
</evidence>
<dbReference type="AlphaFoldDB" id="U5Q590"/>
<keyword evidence="9" id="KW-1185">Reference proteome</keyword>
<keyword evidence="3" id="KW-1003">Cell membrane</keyword>
<dbReference type="SUPFAM" id="SSF103481">
    <property type="entry name" value="Multidrug resistance efflux transporter EmrE"/>
    <property type="match status" value="1"/>
</dbReference>
<reference evidence="8 9" key="1">
    <citation type="journal article" date="2013" name="Genome Announc.">
        <title>Genome sequence of 'Candidatus Methanomassiliicoccus intestinalis' Issoire-Mx1, a third thermoplasmatales-related methanogenic archaeon from human feces.</title>
        <authorList>
            <person name="Borrel G."/>
            <person name="Harris H.M."/>
            <person name="Parisot N."/>
            <person name="Gaci N."/>
            <person name="Tottey W."/>
            <person name="Mihajlovski A."/>
            <person name="Deane J."/>
            <person name="Gribaldo S."/>
            <person name="Bardot O."/>
            <person name="Peyretaillade E."/>
            <person name="Peyret P."/>
            <person name="O'Toole P.W."/>
            <person name="Brugere J.F."/>
        </authorList>
    </citation>
    <scope>NUCLEOTIDE SEQUENCE [LARGE SCALE GENOMIC DNA]</scope>
    <source>
        <strain evidence="8 9">Issoire-Mx1</strain>
    </source>
</reference>
<dbReference type="PANTHER" id="PTHR30561:SF0">
    <property type="entry name" value="GUANIDINIUM EXPORTER"/>
    <property type="match status" value="1"/>
</dbReference>
<feature type="transmembrane region" description="Helical" evidence="7">
    <location>
        <begin position="66"/>
        <end position="87"/>
    </location>
</feature>
<dbReference type="STRING" id="1295009.MMINT_09090"/>
<proteinExistence type="predicted"/>
<keyword evidence="6 7" id="KW-0472">Membrane</keyword>
<feature type="transmembrane region" description="Helical" evidence="7">
    <location>
        <begin position="7"/>
        <end position="28"/>
    </location>
</feature>
<evidence type="ECO:0000256" key="4">
    <source>
        <dbReference type="ARBA" id="ARBA00022692"/>
    </source>
</evidence>
<dbReference type="Gene3D" id="1.10.3730.20">
    <property type="match status" value="1"/>
</dbReference>
<keyword evidence="5 7" id="KW-1133">Transmembrane helix</keyword>
<accession>U5Q590</accession>
<dbReference type="HOGENOM" id="CLU_133067_1_2_2"/>
<dbReference type="InterPro" id="IPR037185">
    <property type="entry name" value="EmrE-like"/>
</dbReference>
<dbReference type="PANTHER" id="PTHR30561">
    <property type="entry name" value="SMR FAMILY PROTON-DEPENDENT DRUG EFFLUX TRANSPORTER SUGE"/>
    <property type="match status" value="1"/>
</dbReference>
<dbReference type="GO" id="GO:0022857">
    <property type="term" value="F:transmembrane transporter activity"/>
    <property type="evidence" value="ECO:0007669"/>
    <property type="project" value="InterPro"/>
</dbReference>
<comment type="subcellular location">
    <subcellularLocation>
        <location evidence="1">Cell membrane</location>
        <topology evidence="1">Multi-pass membrane protein</topology>
    </subcellularLocation>
</comment>
<evidence type="ECO:0000313" key="9">
    <source>
        <dbReference type="Proteomes" id="UP000014070"/>
    </source>
</evidence>
<evidence type="ECO:0000256" key="3">
    <source>
        <dbReference type="ARBA" id="ARBA00022475"/>
    </source>
</evidence>
<evidence type="ECO:0000256" key="5">
    <source>
        <dbReference type="ARBA" id="ARBA00022989"/>
    </source>
</evidence>
<dbReference type="InParanoid" id="U5Q590"/>
<feature type="transmembrane region" description="Helical" evidence="7">
    <location>
        <begin position="40"/>
        <end position="59"/>
    </location>
</feature>
<feature type="transmembrane region" description="Helical" evidence="7">
    <location>
        <begin position="93"/>
        <end position="113"/>
    </location>
</feature>
<protein>
    <submittedName>
        <fullName evidence="8">Small multidrug resistance protein</fullName>
    </submittedName>
</protein>
<dbReference type="Proteomes" id="UP000014070">
    <property type="component" value="Chromosome"/>
</dbReference>
<dbReference type="EMBL" id="CP005934">
    <property type="protein sequence ID" value="AGY50179.1"/>
    <property type="molecule type" value="Genomic_DNA"/>
</dbReference>